<proteinExistence type="predicted"/>
<dbReference type="AlphaFoldDB" id="A0A1V6WDY6"/>
<dbReference type="STRING" id="60175.A0A1V6WDY6"/>
<accession>A0A1V6WDY6</accession>
<evidence type="ECO:0000313" key="2">
    <source>
        <dbReference type="Proteomes" id="UP000191691"/>
    </source>
</evidence>
<protein>
    <submittedName>
        <fullName evidence="1">Uncharacterized protein</fullName>
    </submittedName>
</protein>
<dbReference type="OMA" id="WSHHEST"/>
<organism evidence="1 2">
    <name type="scientific">Penicillium nalgiovense</name>
    <dbReference type="NCBI Taxonomy" id="60175"/>
    <lineage>
        <taxon>Eukaryota</taxon>
        <taxon>Fungi</taxon>
        <taxon>Dikarya</taxon>
        <taxon>Ascomycota</taxon>
        <taxon>Pezizomycotina</taxon>
        <taxon>Eurotiomycetes</taxon>
        <taxon>Eurotiomycetidae</taxon>
        <taxon>Eurotiales</taxon>
        <taxon>Aspergillaceae</taxon>
        <taxon>Penicillium</taxon>
    </lineage>
</organism>
<evidence type="ECO:0000313" key="1">
    <source>
        <dbReference type="EMBL" id="OQE61137.1"/>
    </source>
</evidence>
<sequence length="381" mass="42724">MPRGDVGDAGAWDASYARWPEKHNYLKRDFAGFEFSVGNTSLSDLSDTPTTLQRRATTKQQAAVQTIIYSLVVQLAANAAYEEIWNKRVVSVYKHLTVNAIRAYLATSNWAERGTETQLHKIVCAPSIYNGILAKQSVVSCDEQYIGCGTIQTNDPILDEGYDYDDTDNCLNTQVGIITVPVTSIDDYQVTFARQALMAPVLVNPLVMTGADQSLAPIRRVMHALGGLNNATDFNLLLERLNNVWHGKTIVAAGKMKKAIQATNPKQALIYLREPLTDITYLNYLSVHPGMIGTLNTVREEFGRADAFWVNAGNPDPRSQARWDEWIRDLLDNSTRVVRNFVENWREKMYTYWAVRTGTQAQQVLETIQTLRRQAGTATIN</sequence>
<keyword evidence="2" id="KW-1185">Reference proteome</keyword>
<dbReference type="Proteomes" id="UP000191691">
    <property type="component" value="Unassembled WGS sequence"/>
</dbReference>
<name>A0A1V6WDY6_PENNA</name>
<gene>
    <name evidence="1" type="ORF">PENNAL_c0292G00780</name>
</gene>
<comment type="caution">
    <text evidence="1">The sequence shown here is derived from an EMBL/GenBank/DDBJ whole genome shotgun (WGS) entry which is preliminary data.</text>
</comment>
<reference evidence="2" key="1">
    <citation type="journal article" date="2017" name="Nat. Microbiol.">
        <title>Global analysis of biosynthetic gene clusters reveals vast potential of secondary metabolite production in Penicillium species.</title>
        <authorList>
            <person name="Nielsen J.C."/>
            <person name="Grijseels S."/>
            <person name="Prigent S."/>
            <person name="Ji B."/>
            <person name="Dainat J."/>
            <person name="Nielsen K.F."/>
            <person name="Frisvad J.C."/>
            <person name="Workman M."/>
            <person name="Nielsen J."/>
        </authorList>
    </citation>
    <scope>NUCLEOTIDE SEQUENCE [LARGE SCALE GENOMIC DNA]</scope>
    <source>
        <strain evidence="2">IBT 13039</strain>
    </source>
</reference>
<dbReference type="EMBL" id="MOOB01000292">
    <property type="protein sequence ID" value="OQE61137.1"/>
    <property type="molecule type" value="Genomic_DNA"/>
</dbReference>